<dbReference type="InterPro" id="IPR045773">
    <property type="entry name" value="DUF6226"/>
</dbReference>
<dbReference type="STRING" id="767452.AVL62_09945"/>
<sequence length="234" mass="25652">MAVLDTAGRLSCTVMRLALMDEVTRRYAVLDEPSWPCPRDPTESPQSWEYSRVTDPARYDALLARRRVWAEVLCTAVGAQRADTPAPRAALREAAANREVLLRLPTDAAPPIWFLERFGRARDGLVAAVEIAVGEPRVSLGRLPMCGCDACDDGSDRLLEEVDELVLHAISPFVALRGEDWSFDRGVMTQGSGGRSEPWSFSELVRLADSLLAGEQVDVPDDARVLVSQGWGCA</sequence>
<dbReference type="Proteomes" id="UP000054837">
    <property type="component" value="Unassembled WGS sequence"/>
</dbReference>
<comment type="caution">
    <text evidence="1">The sequence shown here is derived from an EMBL/GenBank/DDBJ whole genome shotgun (WGS) entry which is preliminary data.</text>
</comment>
<organism evidence="1 2">
    <name type="scientific">Serinicoccus chungangensis</name>
    <dbReference type="NCBI Taxonomy" id="767452"/>
    <lineage>
        <taxon>Bacteria</taxon>
        <taxon>Bacillati</taxon>
        <taxon>Actinomycetota</taxon>
        <taxon>Actinomycetes</taxon>
        <taxon>Micrococcales</taxon>
        <taxon>Ornithinimicrobiaceae</taxon>
        <taxon>Serinicoccus</taxon>
    </lineage>
</organism>
<name>A0A0W8I1L2_9MICO</name>
<accession>A0A0W8I1L2</accession>
<reference evidence="1 2" key="1">
    <citation type="submission" date="2015-12" db="EMBL/GenBank/DDBJ databases">
        <title>Serinicoccus chungangenesis strain CD08_5 genome sequencing and assembly.</title>
        <authorList>
            <person name="Chander A.M."/>
            <person name="Kaur G."/>
            <person name="Nair G.R."/>
            <person name="Dhawan D.K."/>
            <person name="Kochhar R.K."/>
            <person name="Mayilraj S."/>
            <person name="Bhadada S.K."/>
        </authorList>
    </citation>
    <scope>NUCLEOTIDE SEQUENCE [LARGE SCALE GENOMIC DNA]</scope>
    <source>
        <strain evidence="1 2">CD08_5</strain>
    </source>
</reference>
<evidence type="ECO:0000313" key="1">
    <source>
        <dbReference type="EMBL" id="KUG51621.1"/>
    </source>
</evidence>
<dbReference type="AlphaFoldDB" id="A0A0W8I1L2"/>
<dbReference type="Pfam" id="PF19736">
    <property type="entry name" value="DUF6226"/>
    <property type="match status" value="1"/>
</dbReference>
<dbReference type="EMBL" id="LQBL01000032">
    <property type="protein sequence ID" value="KUG51621.1"/>
    <property type="molecule type" value="Genomic_DNA"/>
</dbReference>
<keyword evidence="2" id="KW-1185">Reference proteome</keyword>
<proteinExistence type="predicted"/>
<evidence type="ECO:0000313" key="2">
    <source>
        <dbReference type="Proteomes" id="UP000054837"/>
    </source>
</evidence>
<protein>
    <submittedName>
        <fullName evidence="1">Uncharacterized protein</fullName>
    </submittedName>
</protein>
<gene>
    <name evidence="1" type="ORF">AVL62_09945</name>
</gene>